<dbReference type="AlphaFoldDB" id="A0A5B7F8D0"/>
<keyword evidence="3" id="KW-1185">Reference proteome</keyword>
<comment type="caution">
    <text evidence="2">The sequence shown here is derived from an EMBL/GenBank/DDBJ whole genome shotgun (WGS) entry which is preliminary data.</text>
</comment>
<protein>
    <submittedName>
        <fullName evidence="2">Uncharacterized protein</fullName>
    </submittedName>
</protein>
<sequence length="132" mass="14758">MQVRLGEARKSDKEQRPRALRPYSSPALGSFMTQLERRGASRAEGVTAGRAAGRARRHLYRPRRRRGDGDHYPKKRNNERVCPSVHPSPHATPSALFSPAGPHQVLTPRHLFIAPVPSRGTLRTFHVNIVAT</sequence>
<reference evidence="2 3" key="1">
    <citation type="submission" date="2019-05" db="EMBL/GenBank/DDBJ databases">
        <title>Another draft genome of Portunus trituberculatus and its Hox gene families provides insights of decapod evolution.</title>
        <authorList>
            <person name="Jeong J.-H."/>
            <person name="Song I."/>
            <person name="Kim S."/>
            <person name="Choi T."/>
            <person name="Kim D."/>
            <person name="Ryu S."/>
            <person name="Kim W."/>
        </authorList>
    </citation>
    <scope>NUCLEOTIDE SEQUENCE [LARGE SCALE GENOMIC DNA]</scope>
    <source>
        <tissue evidence="2">Muscle</tissue>
    </source>
</reference>
<feature type="region of interest" description="Disordered" evidence="1">
    <location>
        <begin position="1"/>
        <end position="102"/>
    </location>
</feature>
<evidence type="ECO:0000313" key="3">
    <source>
        <dbReference type="Proteomes" id="UP000324222"/>
    </source>
</evidence>
<dbReference type="Proteomes" id="UP000324222">
    <property type="component" value="Unassembled WGS sequence"/>
</dbReference>
<organism evidence="2 3">
    <name type="scientific">Portunus trituberculatus</name>
    <name type="common">Swimming crab</name>
    <name type="synonym">Neptunus trituberculatus</name>
    <dbReference type="NCBI Taxonomy" id="210409"/>
    <lineage>
        <taxon>Eukaryota</taxon>
        <taxon>Metazoa</taxon>
        <taxon>Ecdysozoa</taxon>
        <taxon>Arthropoda</taxon>
        <taxon>Crustacea</taxon>
        <taxon>Multicrustacea</taxon>
        <taxon>Malacostraca</taxon>
        <taxon>Eumalacostraca</taxon>
        <taxon>Eucarida</taxon>
        <taxon>Decapoda</taxon>
        <taxon>Pleocyemata</taxon>
        <taxon>Brachyura</taxon>
        <taxon>Eubrachyura</taxon>
        <taxon>Portunoidea</taxon>
        <taxon>Portunidae</taxon>
        <taxon>Portuninae</taxon>
        <taxon>Portunus</taxon>
    </lineage>
</organism>
<feature type="compositionally biased region" description="Basic residues" evidence="1">
    <location>
        <begin position="53"/>
        <end position="66"/>
    </location>
</feature>
<feature type="compositionally biased region" description="Basic and acidic residues" evidence="1">
    <location>
        <begin position="1"/>
        <end position="17"/>
    </location>
</feature>
<feature type="compositionally biased region" description="Basic and acidic residues" evidence="1">
    <location>
        <begin position="67"/>
        <end position="79"/>
    </location>
</feature>
<evidence type="ECO:0000256" key="1">
    <source>
        <dbReference type="SAM" id="MobiDB-lite"/>
    </source>
</evidence>
<dbReference type="EMBL" id="VSRR010005824">
    <property type="protein sequence ID" value="MPC43421.1"/>
    <property type="molecule type" value="Genomic_DNA"/>
</dbReference>
<feature type="compositionally biased region" description="Low complexity" evidence="1">
    <location>
        <begin position="42"/>
        <end position="52"/>
    </location>
</feature>
<evidence type="ECO:0000313" key="2">
    <source>
        <dbReference type="EMBL" id="MPC43421.1"/>
    </source>
</evidence>
<proteinExistence type="predicted"/>
<accession>A0A5B7F8D0</accession>
<gene>
    <name evidence="2" type="ORF">E2C01_037069</name>
</gene>
<name>A0A5B7F8D0_PORTR</name>